<feature type="region of interest" description="Disordered" evidence="1">
    <location>
        <begin position="1"/>
        <end position="112"/>
    </location>
</feature>
<dbReference type="InterPro" id="IPR021470">
    <property type="entry name" value="DUF3123"/>
</dbReference>
<evidence type="ECO:0000256" key="1">
    <source>
        <dbReference type="SAM" id="MobiDB-lite"/>
    </source>
</evidence>
<feature type="region of interest" description="Disordered" evidence="1">
    <location>
        <begin position="179"/>
        <end position="213"/>
    </location>
</feature>
<evidence type="ECO:0000313" key="2">
    <source>
        <dbReference type="EMBL" id="KAG8044355.1"/>
    </source>
</evidence>
<accession>A0A8J5V085</accession>
<evidence type="ECO:0000313" key="3">
    <source>
        <dbReference type="Proteomes" id="UP000729402"/>
    </source>
</evidence>
<dbReference type="Pfam" id="PF11321">
    <property type="entry name" value="DUF3123"/>
    <property type="match status" value="1"/>
</dbReference>
<comment type="caution">
    <text evidence="2">The sequence shown here is derived from an EMBL/GenBank/DDBJ whole genome shotgun (WGS) entry which is preliminary data.</text>
</comment>
<reference evidence="2" key="1">
    <citation type="journal article" date="2021" name="bioRxiv">
        <title>Whole Genome Assembly and Annotation of Northern Wild Rice, Zizania palustris L., Supports a Whole Genome Duplication in the Zizania Genus.</title>
        <authorList>
            <person name="Haas M."/>
            <person name="Kono T."/>
            <person name="Macchietto M."/>
            <person name="Millas R."/>
            <person name="McGilp L."/>
            <person name="Shao M."/>
            <person name="Duquette J."/>
            <person name="Hirsch C.N."/>
            <person name="Kimball J."/>
        </authorList>
    </citation>
    <scope>NUCLEOTIDE SEQUENCE</scope>
    <source>
        <tissue evidence="2">Fresh leaf tissue</tissue>
    </source>
</reference>
<dbReference type="OrthoDB" id="696002at2759"/>
<feature type="compositionally biased region" description="Basic residues" evidence="1">
    <location>
        <begin position="191"/>
        <end position="201"/>
    </location>
</feature>
<gene>
    <name evidence="2" type="ORF">GUJ93_ZPchr0715g29017</name>
</gene>
<dbReference type="Proteomes" id="UP000729402">
    <property type="component" value="Unassembled WGS sequence"/>
</dbReference>
<organism evidence="2 3">
    <name type="scientific">Zizania palustris</name>
    <name type="common">Northern wild rice</name>
    <dbReference type="NCBI Taxonomy" id="103762"/>
    <lineage>
        <taxon>Eukaryota</taxon>
        <taxon>Viridiplantae</taxon>
        <taxon>Streptophyta</taxon>
        <taxon>Embryophyta</taxon>
        <taxon>Tracheophyta</taxon>
        <taxon>Spermatophyta</taxon>
        <taxon>Magnoliopsida</taxon>
        <taxon>Liliopsida</taxon>
        <taxon>Poales</taxon>
        <taxon>Poaceae</taxon>
        <taxon>BOP clade</taxon>
        <taxon>Oryzoideae</taxon>
        <taxon>Oryzeae</taxon>
        <taxon>Zizaniinae</taxon>
        <taxon>Zizania</taxon>
    </lineage>
</organism>
<keyword evidence="3" id="KW-1185">Reference proteome</keyword>
<sequence length="228" mass="24382">MPPQLPPSRVKPSPSAAADKKPSAIFSPAKKTMARPTSTPDVMALAATGGSSTPAVAAAKRIARTTSSSKLSLSEPSCASKPRPLSSMGAPKKPPRPSSEFAEPPRAAASVHPVRRLTCGTAVYVRTRYVNITDRCCLVIWLPARVVSSSDAYHYTVKYAADLHAMFAGRVVRVPAAHVRLRPTTEPPPSRARRHTHKGPTKKNPSGDTASCKPSVAVRQNFHFISIF</sequence>
<feature type="compositionally biased region" description="Low complexity" evidence="1">
    <location>
        <begin position="67"/>
        <end position="80"/>
    </location>
</feature>
<proteinExistence type="predicted"/>
<dbReference type="EMBL" id="JAAALK010000748">
    <property type="protein sequence ID" value="KAG8044355.1"/>
    <property type="molecule type" value="Genomic_DNA"/>
</dbReference>
<protein>
    <submittedName>
        <fullName evidence="2">Uncharacterized protein</fullName>
    </submittedName>
</protein>
<reference evidence="2" key="2">
    <citation type="submission" date="2021-02" db="EMBL/GenBank/DDBJ databases">
        <authorList>
            <person name="Kimball J.A."/>
            <person name="Haas M.W."/>
            <person name="Macchietto M."/>
            <person name="Kono T."/>
            <person name="Duquette J."/>
            <person name="Shao M."/>
        </authorList>
    </citation>
    <scope>NUCLEOTIDE SEQUENCE</scope>
    <source>
        <tissue evidence="2">Fresh leaf tissue</tissue>
    </source>
</reference>
<dbReference type="AlphaFoldDB" id="A0A8J5V085"/>
<name>A0A8J5V085_ZIZPA</name>